<gene>
    <name evidence="10" type="ORF">SAMN06297358_1340</name>
</gene>
<evidence type="ECO:0000256" key="6">
    <source>
        <dbReference type="ARBA" id="ARBA00023136"/>
    </source>
</evidence>
<evidence type="ECO:0000256" key="7">
    <source>
        <dbReference type="SAM" id="Phobius"/>
    </source>
</evidence>
<dbReference type="RefSeq" id="WP_097130169.1">
    <property type="nucleotide sequence ID" value="NZ_OCMT01000002.1"/>
</dbReference>
<dbReference type="InterPro" id="IPR023090">
    <property type="entry name" value="UPF0702_alpha/beta_dom_sf"/>
</dbReference>
<dbReference type="InterPro" id="IPR048454">
    <property type="entry name" value="YetF_N"/>
</dbReference>
<dbReference type="OrthoDB" id="9793799at2"/>
<evidence type="ECO:0000256" key="4">
    <source>
        <dbReference type="ARBA" id="ARBA00022692"/>
    </source>
</evidence>
<sequence length="173" mass="19606">METLLFKDWESSLNVLICASISFLTAFLFIRISGKRTLAKLTAFDFVVTVTLGSTLSSMILGKTVLIDGAIALIIIISLQYALAFFAQRSKTMEQVINTKPTLMFYDGQFLEKNMEKEFVTKEEVYAAIREFRLYRMEDVLAVVMELNGQLSVVKRSLLPTEQHSLSDIDELD</sequence>
<feature type="transmembrane region" description="Helical" evidence="7">
    <location>
        <begin position="12"/>
        <end position="30"/>
    </location>
</feature>
<dbReference type="Pfam" id="PF04239">
    <property type="entry name" value="DUF421"/>
    <property type="match status" value="1"/>
</dbReference>
<dbReference type="Pfam" id="PF20730">
    <property type="entry name" value="YetF_N"/>
    <property type="match status" value="1"/>
</dbReference>
<evidence type="ECO:0000259" key="8">
    <source>
        <dbReference type="Pfam" id="PF04239"/>
    </source>
</evidence>
<keyword evidence="4 7" id="KW-0812">Transmembrane</keyword>
<evidence type="ECO:0000256" key="1">
    <source>
        <dbReference type="ARBA" id="ARBA00004651"/>
    </source>
</evidence>
<dbReference type="Proteomes" id="UP000219281">
    <property type="component" value="Unassembled WGS sequence"/>
</dbReference>
<evidence type="ECO:0000256" key="3">
    <source>
        <dbReference type="ARBA" id="ARBA00022475"/>
    </source>
</evidence>
<protein>
    <recommendedName>
        <fullName evidence="12">DUF421 domain-containing protein</fullName>
    </recommendedName>
</protein>
<keyword evidence="11" id="KW-1185">Reference proteome</keyword>
<feature type="domain" description="YetF-like N-terminal transmembrane" evidence="9">
    <location>
        <begin position="21"/>
        <end position="84"/>
    </location>
</feature>
<evidence type="ECO:0000259" key="9">
    <source>
        <dbReference type="Pfam" id="PF20730"/>
    </source>
</evidence>
<evidence type="ECO:0008006" key="12">
    <source>
        <dbReference type="Google" id="ProtNLM"/>
    </source>
</evidence>
<evidence type="ECO:0000256" key="5">
    <source>
        <dbReference type="ARBA" id="ARBA00022989"/>
    </source>
</evidence>
<comment type="similarity">
    <text evidence="2">Belongs to the UPF0702 family.</text>
</comment>
<dbReference type="PANTHER" id="PTHR34582">
    <property type="entry name" value="UPF0702 TRANSMEMBRANE PROTEIN YCAP"/>
    <property type="match status" value="1"/>
</dbReference>
<feature type="domain" description="YetF C-terminal" evidence="8">
    <location>
        <begin position="89"/>
        <end position="157"/>
    </location>
</feature>
<reference evidence="11" key="1">
    <citation type="submission" date="2017-09" db="EMBL/GenBank/DDBJ databases">
        <authorList>
            <person name="Varghese N."/>
            <person name="Submissions S."/>
        </authorList>
    </citation>
    <scope>NUCLEOTIDE SEQUENCE [LARGE SCALE GENOMIC DNA]</scope>
    <source>
        <strain evidence="11">CGMCC 1.12803</strain>
    </source>
</reference>
<comment type="subcellular location">
    <subcellularLocation>
        <location evidence="1">Cell membrane</location>
        <topology evidence="1">Multi-pass membrane protein</topology>
    </subcellularLocation>
</comment>
<dbReference type="Gene3D" id="3.30.240.20">
    <property type="entry name" value="bsu07140 like domains"/>
    <property type="match status" value="1"/>
</dbReference>
<accession>A0A285ZWH0</accession>
<dbReference type="EMBL" id="OCMT01000002">
    <property type="protein sequence ID" value="SOD13978.1"/>
    <property type="molecule type" value="Genomic_DNA"/>
</dbReference>
<dbReference type="AlphaFoldDB" id="A0A285ZWH0"/>
<organism evidence="10 11">
    <name type="scientific">Pedobacter xixiisoli</name>
    <dbReference type="NCBI Taxonomy" id="1476464"/>
    <lineage>
        <taxon>Bacteria</taxon>
        <taxon>Pseudomonadati</taxon>
        <taxon>Bacteroidota</taxon>
        <taxon>Sphingobacteriia</taxon>
        <taxon>Sphingobacteriales</taxon>
        <taxon>Sphingobacteriaceae</taxon>
        <taxon>Pedobacter</taxon>
    </lineage>
</organism>
<feature type="transmembrane region" description="Helical" evidence="7">
    <location>
        <begin position="67"/>
        <end position="87"/>
    </location>
</feature>
<evidence type="ECO:0000313" key="11">
    <source>
        <dbReference type="Proteomes" id="UP000219281"/>
    </source>
</evidence>
<dbReference type="GO" id="GO:0005886">
    <property type="term" value="C:plasma membrane"/>
    <property type="evidence" value="ECO:0007669"/>
    <property type="project" value="UniProtKB-SubCell"/>
</dbReference>
<keyword evidence="5 7" id="KW-1133">Transmembrane helix</keyword>
<dbReference type="InterPro" id="IPR007353">
    <property type="entry name" value="DUF421"/>
</dbReference>
<keyword evidence="3" id="KW-1003">Cell membrane</keyword>
<keyword evidence="6 7" id="KW-0472">Membrane</keyword>
<dbReference type="PANTHER" id="PTHR34582:SF6">
    <property type="entry name" value="UPF0702 TRANSMEMBRANE PROTEIN YCAP"/>
    <property type="match status" value="1"/>
</dbReference>
<name>A0A285ZWH0_9SPHI</name>
<proteinExistence type="inferred from homology"/>
<evidence type="ECO:0000313" key="10">
    <source>
        <dbReference type="EMBL" id="SOD13978.1"/>
    </source>
</evidence>
<evidence type="ECO:0000256" key="2">
    <source>
        <dbReference type="ARBA" id="ARBA00006448"/>
    </source>
</evidence>